<dbReference type="Pfam" id="PF00043">
    <property type="entry name" value="GST_C"/>
    <property type="match status" value="1"/>
</dbReference>
<dbReference type="PROSITE" id="PS50404">
    <property type="entry name" value="GST_NTER"/>
    <property type="match status" value="1"/>
</dbReference>
<comment type="caution">
    <text evidence="3">The sequence shown here is derived from an EMBL/GenBank/DDBJ whole genome shotgun (WGS) entry which is preliminary data.</text>
</comment>
<evidence type="ECO:0000313" key="4">
    <source>
        <dbReference type="Proteomes" id="UP000238196"/>
    </source>
</evidence>
<dbReference type="CDD" id="cd03188">
    <property type="entry name" value="GST_C_Beta"/>
    <property type="match status" value="1"/>
</dbReference>
<dbReference type="GO" id="GO:0016740">
    <property type="term" value="F:transferase activity"/>
    <property type="evidence" value="ECO:0007669"/>
    <property type="project" value="UniProtKB-KW"/>
</dbReference>
<dbReference type="Proteomes" id="UP000238196">
    <property type="component" value="Unassembled WGS sequence"/>
</dbReference>
<organism evidence="3 4">
    <name type="scientific">Proteobacteria bacterium 228</name>
    <dbReference type="NCBI Taxonomy" id="2083153"/>
    <lineage>
        <taxon>Bacteria</taxon>
        <taxon>Pseudomonadati</taxon>
        <taxon>Pseudomonadota</taxon>
    </lineage>
</organism>
<feature type="domain" description="GST N-terminal" evidence="1">
    <location>
        <begin position="1"/>
        <end position="81"/>
    </location>
</feature>
<dbReference type="InterPro" id="IPR036282">
    <property type="entry name" value="Glutathione-S-Trfase_C_sf"/>
</dbReference>
<accession>A0A2S5KWA1</accession>
<dbReference type="InterPro" id="IPR036249">
    <property type="entry name" value="Thioredoxin-like_sf"/>
</dbReference>
<dbReference type="SUPFAM" id="SSF47616">
    <property type="entry name" value="GST C-terminal domain-like"/>
    <property type="match status" value="1"/>
</dbReference>
<dbReference type="Gene3D" id="1.20.1050.10">
    <property type="match status" value="1"/>
</dbReference>
<dbReference type="EMBL" id="PRLP01000008">
    <property type="protein sequence ID" value="PPC78922.1"/>
    <property type="molecule type" value="Genomic_DNA"/>
</dbReference>
<sequence>MKLYYKPGACSLSPHIVAHELGLDIEAEQVDLMKKVTASGADYLQINPKGQVPALVLDNGELLTEGPAIVQYLADQAGKLIPAAGTLARYHMIEALNYISTELHKGFTPLFAALFGKREEGVGEQVCRDRLKQNLALTNQKLSQQDYFCGAEFSVADAYLFTVLNWAKYVRIDIADYPALPAYLARIAERPGVQAALKAEGLLG</sequence>
<dbReference type="SFLD" id="SFLDG00358">
    <property type="entry name" value="Main_(cytGST)"/>
    <property type="match status" value="1"/>
</dbReference>
<dbReference type="InterPro" id="IPR040079">
    <property type="entry name" value="Glutathione_S-Trfase"/>
</dbReference>
<feature type="domain" description="GST C-terminal" evidence="2">
    <location>
        <begin position="85"/>
        <end position="204"/>
    </location>
</feature>
<evidence type="ECO:0000259" key="1">
    <source>
        <dbReference type="PROSITE" id="PS50404"/>
    </source>
</evidence>
<dbReference type="PROSITE" id="PS50405">
    <property type="entry name" value="GST_CTER"/>
    <property type="match status" value="1"/>
</dbReference>
<dbReference type="SFLD" id="SFLDG01150">
    <property type="entry name" value="Main.1:_Beta-like"/>
    <property type="match status" value="1"/>
</dbReference>
<gene>
    <name evidence="3" type="ORF">C4K68_02660</name>
</gene>
<dbReference type="InterPro" id="IPR004045">
    <property type="entry name" value="Glutathione_S-Trfase_N"/>
</dbReference>
<dbReference type="AlphaFoldDB" id="A0A2S5KWA1"/>
<name>A0A2S5KWA1_9PROT</name>
<dbReference type="InterPro" id="IPR004046">
    <property type="entry name" value="GST_C"/>
</dbReference>
<evidence type="ECO:0000313" key="3">
    <source>
        <dbReference type="EMBL" id="PPC78922.1"/>
    </source>
</evidence>
<dbReference type="PANTHER" id="PTHR44051:SF8">
    <property type="entry name" value="GLUTATHIONE S-TRANSFERASE GSTA"/>
    <property type="match status" value="1"/>
</dbReference>
<keyword evidence="3" id="KW-0808">Transferase</keyword>
<dbReference type="PANTHER" id="PTHR44051">
    <property type="entry name" value="GLUTATHIONE S-TRANSFERASE-RELATED"/>
    <property type="match status" value="1"/>
</dbReference>
<dbReference type="OrthoDB" id="5291630at2"/>
<reference evidence="3 4" key="1">
    <citation type="submission" date="2018-02" db="EMBL/GenBank/DDBJ databases">
        <title>novel marine gammaproteobacteria from coastal saline agro ecosystem.</title>
        <authorList>
            <person name="Krishnan R."/>
            <person name="Ramesh Kumar N."/>
        </authorList>
    </citation>
    <scope>NUCLEOTIDE SEQUENCE [LARGE SCALE GENOMIC DNA]</scope>
    <source>
        <strain evidence="3 4">228</strain>
    </source>
</reference>
<dbReference type="Gene3D" id="3.40.30.10">
    <property type="entry name" value="Glutaredoxin"/>
    <property type="match status" value="1"/>
</dbReference>
<dbReference type="SUPFAM" id="SSF52833">
    <property type="entry name" value="Thioredoxin-like"/>
    <property type="match status" value="1"/>
</dbReference>
<dbReference type="Pfam" id="PF13409">
    <property type="entry name" value="GST_N_2"/>
    <property type="match status" value="1"/>
</dbReference>
<proteinExistence type="predicted"/>
<dbReference type="InterPro" id="IPR010987">
    <property type="entry name" value="Glutathione-S-Trfase_C-like"/>
</dbReference>
<evidence type="ECO:0000259" key="2">
    <source>
        <dbReference type="PROSITE" id="PS50405"/>
    </source>
</evidence>
<dbReference type="CDD" id="cd03057">
    <property type="entry name" value="GST_N_Beta"/>
    <property type="match status" value="1"/>
</dbReference>
<dbReference type="NCBIfam" id="NF007831">
    <property type="entry name" value="PRK10542.1"/>
    <property type="match status" value="1"/>
</dbReference>
<protein>
    <submittedName>
        <fullName evidence="3">Glutathione transferase GstA</fullName>
    </submittedName>
</protein>
<dbReference type="SFLD" id="SFLDS00019">
    <property type="entry name" value="Glutathione_Transferase_(cytos"/>
    <property type="match status" value="1"/>
</dbReference>